<keyword evidence="2" id="KW-0472">Membrane</keyword>
<proteinExistence type="predicted"/>
<sequence length="337" mass="39139">MPIGTGWLCHWTPLKLPRTGAVSDRRAEGGAWVYRLVFDEAGRFNSIYGIKLIKGWVLFKENHESRFNSLFDWVKSISIIMLVAVFCYKVYDTPLNFEVDFSAFLSLVLAISSVFLSALFYFKATETSNRFYDNNYKFTKDISDLLVKIESGFGERLKNLDEGYSAMRSQLHNDKGYESNKEFKGKIKSEEKEIEKVIKERNDILEKFIEKAQLEKSEKDKLISSLKEKEDELIKSQRDLNKMKSKFLVRRINRMSSNSGLQSALENYTYNKVVSKIDFSKVIFLDDSKFKSEVDEILSMCSLQYISDLEGRGYFDNGLTDKGINFMRQVAIKFEKE</sequence>
<keyword evidence="2" id="KW-1133">Transmembrane helix</keyword>
<gene>
    <name evidence="3" type="ORF">OQ287_07445</name>
</gene>
<dbReference type="EMBL" id="JAPIVE010000002">
    <property type="protein sequence ID" value="MCX2524069.1"/>
    <property type="molecule type" value="Genomic_DNA"/>
</dbReference>
<keyword evidence="2" id="KW-0812">Transmembrane</keyword>
<name>A0AA41ZH77_9GAMM</name>
<feature type="transmembrane region" description="Helical" evidence="2">
    <location>
        <begin position="70"/>
        <end position="91"/>
    </location>
</feature>
<keyword evidence="4" id="KW-1185">Reference proteome</keyword>
<evidence type="ECO:0000256" key="2">
    <source>
        <dbReference type="SAM" id="Phobius"/>
    </source>
</evidence>
<dbReference type="Proteomes" id="UP001165678">
    <property type="component" value="Unassembled WGS sequence"/>
</dbReference>
<reference evidence="3" key="1">
    <citation type="submission" date="2022-11" db="EMBL/GenBank/DDBJ databases">
        <title>Larsenimonas rhizosphaerae sp. nov., isolated from a tidal mudflat.</title>
        <authorList>
            <person name="Lee S.D."/>
            <person name="Kim I.S."/>
        </authorList>
    </citation>
    <scope>NUCLEOTIDE SEQUENCE</scope>
    <source>
        <strain evidence="3">GH2-1</strain>
    </source>
</reference>
<evidence type="ECO:0000313" key="3">
    <source>
        <dbReference type="EMBL" id="MCX2524069.1"/>
    </source>
</evidence>
<keyword evidence="1" id="KW-0175">Coiled coil</keyword>
<protein>
    <submittedName>
        <fullName evidence="3">Uncharacterized protein</fullName>
    </submittedName>
</protein>
<organism evidence="3 4">
    <name type="scientific">Larsenimonas rhizosphaerae</name>
    <dbReference type="NCBI Taxonomy" id="2944682"/>
    <lineage>
        <taxon>Bacteria</taxon>
        <taxon>Pseudomonadati</taxon>
        <taxon>Pseudomonadota</taxon>
        <taxon>Gammaproteobacteria</taxon>
        <taxon>Oceanospirillales</taxon>
        <taxon>Halomonadaceae</taxon>
        <taxon>Larsenimonas</taxon>
    </lineage>
</organism>
<feature type="transmembrane region" description="Helical" evidence="2">
    <location>
        <begin position="103"/>
        <end position="122"/>
    </location>
</feature>
<accession>A0AA41ZH77</accession>
<comment type="caution">
    <text evidence="3">The sequence shown here is derived from an EMBL/GenBank/DDBJ whole genome shotgun (WGS) entry which is preliminary data.</text>
</comment>
<evidence type="ECO:0000256" key="1">
    <source>
        <dbReference type="SAM" id="Coils"/>
    </source>
</evidence>
<feature type="coiled-coil region" evidence="1">
    <location>
        <begin position="180"/>
        <end position="246"/>
    </location>
</feature>
<dbReference type="RefSeq" id="WP_265896035.1">
    <property type="nucleotide sequence ID" value="NZ_JAPIVE010000002.1"/>
</dbReference>
<dbReference type="AlphaFoldDB" id="A0AA41ZH77"/>
<evidence type="ECO:0000313" key="4">
    <source>
        <dbReference type="Proteomes" id="UP001165678"/>
    </source>
</evidence>